<reference evidence="9 10" key="1">
    <citation type="submission" date="2020-03" db="EMBL/GenBank/DDBJ databases">
        <title>Two novel Motilibacter sp.</title>
        <authorList>
            <person name="Liu S."/>
        </authorList>
    </citation>
    <scope>NUCLEOTIDE SEQUENCE [LARGE SCALE GENOMIC DNA]</scope>
    <source>
        <strain evidence="9 10">E257</strain>
    </source>
</reference>
<evidence type="ECO:0000256" key="3">
    <source>
        <dbReference type="ARBA" id="ARBA00022723"/>
    </source>
</evidence>
<dbReference type="EMBL" id="JAANNP010000003">
    <property type="protein sequence ID" value="NHC13879.1"/>
    <property type="molecule type" value="Genomic_DNA"/>
</dbReference>
<dbReference type="InterPro" id="IPR015931">
    <property type="entry name" value="Acnase/IPM_dHydase_lsu_aba_1/3"/>
</dbReference>
<keyword evidence="10" id="KW-1185">Reference proteome</keyword>
<accession>A0ABX0GSM6</accession>
<dbReference type="Proteomes" id="UP000800981">
    <property type="component" value="Unassembled WGS sequence"/>
</dbReference>
<dbReference type="NCBIfam" id="NF006757">
    <property type="entry name" value="PRK09277.1"/>
    <property type="match status" value="1"/>
</dbReference>
<dbReference type="Gene3D" id="3.30.499.10">
    <property type="entry name" value="Aconitase, domain 3"/>
    <property type="match status" value="2"/>
</dbReference>
<evidence type="ECO:0000313" key="9">
    <source>
        <dbReference type="EMBL" id="NHC13879.1"/>
    </source>
</evidence>
<dbReference type="InterPro" id="IPR000573">
    <property type="entry name" value="AconitaseA/IPMdHydase_ssu_swvl"/>
</dbReference>
<keyword evidence="4" id="KW-0408">Iron</keyword>
<dbReference type="SUPFAM" id="SSF52016">
    <property type="entry name" value="LeuD/IlvD-like"/>
    <property type="match status" value="1"/>
</dbReference>
<dbReference type="PANTHER" id="PTHR11670">
    <property type="entry name" value="ACONITASE/IRON-RESPONSIVE ELEMENT FAMILY MEMBER"/>
    <property type="match status" value="1"/>
</dbReference>
<dbReference type="InterPro" id="IPR044137">
    <property type="entry name" value="AcnA_IRP_Swivel"/>
</dbReference>
<keyword evidence="3" id="KW-0479">Metal-binding</keyword>
<dbReference type="InterPro" id="IPR018136">
    <property type="entry name" value="Aconitase_4Fe-4S_BS"/>
</dbReference>
<gene>
    <name evidence="9" type="ORF">G9H71_08800</name>
</gene>
<sequence>MSVDSFGSKGRLDVGGKDYEIFRLSAVEGVERLPYSLKVLLENLLRTEDGANITADHIRALAQWDADAEPSVEIQFTPARVVMQDFTGVPCVVDLATMREAVRDLGGDATKINPLAPAELVIDHSVIADLFGAPDSFERNVDLEYERNRERYQFLRWGQTAFSEFKVVPPGTGIVHQVNIEHLARTVMTREVDGALRAYPDTCVGTDSHTTMVNGIGVLGWGVGGIEAEAAMLGQPVSMLIPRVVGFKLTGELPEGATATDLVLTITEMLRKHGVVGKFVEFYGPSVANVPLANRATIGNMSPEYGSTCAIFPIDAETVRYLKLTGRSEEQVALVEAYAKEQGLWHDPSAEPAYSEHVELDLSTIVPSLAGPKRPQDRVILAEAKESFRSALANYVSAGVTGGDDRKPGVPQNEQPFGVAGSADEASAESFPASDPPAATHDDPADQPVSAIVGDVTGRPSNPVRTTLSSGETIELDHGAVTIAAITSCTNTSNPSVMIGAALLAKKAVELGLSRKPWVKTTLAPGSKVVMDYYDRAGLTPYLDKLGFNLVGYGCTTCIGNSGPLPEEVSAAVNEGDLAVVSVLSGNRNFEGRINPDIKMNYLASPPLVVAYALAGTMDIDITTEPLGTSSDGEPVYLRDIWPSSQEIEETVESAIASEMFTRDYADVFAGDERWQSLPTPEGNTFAWDQESTYVRKPPYFEGMPATPAPVADIENARTLLKLGDSVTTDHISPAGSIKADSPAGKYLSEHGVERRDFNSYGSRRGNHEVMIRGTFANIRLRNQLAPGTEGGFTRDFTQTDGPVSTIYDAAQNYAAAGTPLVILAGKEYGSGSSRDWAAKGTALLGVRAVIAESYERIHRSNLIGMGVLPLQFPEGESADSLGLTGEETFSITGVTELNEGRTPSTVTVQAGDKSFEARVRIDTPGEADYYRHGGILQYVLRSLLA</sequence>
<name>A0ABX0GSM6_9ACTN</name>
<evidence type="ECO:0000313" key="10">
    <source>
        <dbReference type="Proteomes" id="UP000800981"/>
    </source>
</evidence>
<dbReference type="Gene3D" id="6.10.190.10">
    <property type="match status" value="1"/>
</dbReference>
<keyword evidence="5" id="KW-0411">Iron-sulfur</keyword>
<dbReference type="InterPro" id="IPR006249">
    <property type="entry name" value="Aconitase/IRP2"/>
</dbReference>
<dbReference type="Pfam" id="PF00330">
    <property type="entry name" value="Aconitase"/>
    <property type="match status" value="1"/>
</dbReference>
<feature type="domain" description="Aconitase/3-isopropylmalate dehydratase large subunit alpha/beta/alpha" evidence="7">
    <location>
        <begin position="64"/>
        <end position="616"/>
    </location>
</feature>
<evidence type="ECO:0000256" key="6">
    <source>
        <dbReference type="SAM" id="MobiDB-lite"/>
    </source>
</evidence>
<evidence type="ECO:0000256" key="5">
    <source>
        <dbReference type="ARBA" id="ARBA00023014"/>
    </source>
</evidence>
<dbReference type="Pfam" id="PF00694">
    <property type="entry name" value="Aconitase_C"/>
    <property type="match status" value="1"/>
</dbReference>
<comment type="caution">
    <text evidence="9">The sequence shown here is derived from an EMBL/GenBank/DDBJ whole genome shotgun (WGS) entry which is preliminary data.</text>
</comment>
<dbReference type="SUPFAM" id="SSF53732">
    <property type="entry name" value="Aconitase iron-sulfur domain"/>
    <property type="match status" value="1"/>
</dbReference>
<dbReference type="PRINTS" id="PR00415">
    <property type="entry name" value="ACONITASE"/>
</dbReference>
<evidence type="ECO:0000256" key="2">
    <source>
        <dbReference type="ARBA" id="ARBA00007185"/>
    </source>
</evidence>
<comment type="cofactor">
    <cofactor evidence="1">
        <name>[4Fe-4S] cluster</name>
        <dbReference type="ChEBI" id="CHEBI:49883"/>
    </cofactor>
</comment>
<dbReference type="RefSeq" id="WP_166280849.1">
    <property type="nucleotide sequence ID" value="NZ_JAANNP010000003.1"/>
</dbReference>
<dbReference type="InterPro" id="IPR001030">
    <property type="entry name" value="Acoase/IPM_deHydtase_lsu_aba"/>
</dbReference>
<evidence type="ECO:0000259" key="8">
    <source>
        <dbReference type="Pfam" id="PF00694"/>
    </source>
</evidence>
<feature type="region of interest" description="Disordered" evidence="6">
    <location>
        <begin position="400"/>
        <end position="470"/>
    </location>
</feature>
<dbReference type="PROSITE" id="PS01244">
    <property type="entry name" value="ACONITASE_2"/>
    <property type="match status" value="1"/>
</dbReference>
<dbReference type="Gene3D" id="3.20.19.10">
    <property type="entry name" value="Aconitase, domain 4"/>
    <property type="match status" value="1"/>
</dbReference>
<dbReference type="PROSITE" id="PS00450">
    <property type="entry name" value="ACONITASE_1"/>
    <property type="match status" value="1"/>
</dbReference>
<evidence type="ECO:0000256" key="4">
    <source>
        <dbReference type="ARBA" id="ARBA00023004"/>
    </source>
</evidence>
<feature type="domain" description="Aconitase A/isopropylmalate dehydratase small subunit swivel" evidence="8">
    <location>
        <begin position="746"/>
        <end position="875"/>
    </location>
</feature>
<protein>
    <submittedName>
        <fullName evidence="9">Aconitate hydratase</fullName>
    </submittedName>
</protein>
<proteinExistence type="inferred from homology"/>
<comment type="similarity">
    <text evidence="2">Belongs to the aconitase/IPM isomerase family.</text>
</comment>
<dbReference type="CDD" id="cd01580">
    <property type="entry name" value="AcnA_IRP_Swivel"/>
    <property type="match status" value="1"/>
</dbReference>
<dbReference type="InterPro" id="IPR036008">
    <property type="entry name" value="Aconitase_4Fe-4S_dom"/>
</dbReference>
<evidence type="ECO:0000256" key="1">
    <source>
        <dbReference type="ARBA" id="ARBA00001966"/>
    </source>
</evidence>
<feature type="compositionally biased region" description="Polar residues" evidence="6">
    <location>
        <begin position="459"/>
        <end position="470"/>
    </location>
</feature>
<dbReference type="InterPro" id="IPR015928">
    <property type="entry name" value="Aconitase/3IPM_dehydase_swvl"/>
</dbReference>
<dbReference type="NCBIfam" id="NF009520">
    <property type="entry name" value="PRK12881.1"/>
    <property type="match status" value="1"/>
</dbReference>
<evidence type="ECO:0000259" key="7">
    <source>
        <dbReference type="Pfam" id="PF00330"/>
    </source>
</evidence>
<organism evidence="9 10">
    <name type="scientific">Motilibacter deserti</name>
    <dbReference type="NCBI Taxonomy" id="2714956"/>
    <lineage>
        <taxon>Bacteria</taxon>
        <taxon>Bacillati</taxon>
        <taxon>Actinomycetota</taxon>
        <taxon>Actinomycetes</taxon>
        <taxon>Motilibacterales</taxon>
        <taxon>Motilibacteraceae</taxon>
        <taxon>Motilibacter</taxon>
    </lineage>
</organism>
<dbReference type="CDD" id="cd01586">
    <property type="entry name" value="AcnA_IRP"/>
    <property type="match status" value="1"/>
</dbReference>